<sequence>MKPLLLGVDGLSYSSFMKCNPRFLLTLFSSAFRGVVVNRKPQHPASSWMSVLEMRDISGNSFYIKVEEKPTLIKETNAVAINLPITNPTYGELGFPYDSNLTAKDEIDKVIEAILDSLEEQPVIADITAIDRLVRVNLQAKCEIYKEVDDGLRKLLRKVDDFILFSPYGEPKSDKMCDHEDYGVYLSTVPRPNEHDTVKLPEIGLLFKRLASQS</sequence>
<dbReference type="Proteomes" id="UP000245638">
    <property type="component" value="Unassembled WGS sequence"/>
</dbReference>
<comment type="caution">
    <text evidence="1">The sequence shown here is derived from an EMBL/GenBank/DDBJ whole genome shotgun (WGS) entry which is preliminary data.</text>
</comment>
<dbReference type="EMBL" id="QEFD01000105">
    <property type="protein sequence ID" value="PVU76366.1"/>
    <property type="molecule type" value="Genomic_DNA"/>
</dbReference>
<name>A0A2T9X8F2_9CREN</name>
<organism evidence="1 2">
    <name type="scientific">Acidianus hospitalis</name>
    <dbReference type="NCBI Taxonomy" id="563177"/>
    <lineage>
        <taxon>Archaea</taxon>
        <taxon>Thermoproteota</taxon>
        <taxon>Thermoprotei</taxon>
        <taxon>Sulfolobales</taxon>
        <taxon>Sulfolobaceae</taxon>
        <taxon>Acidianus</taxon>
    </lineage>
</organism>
<gene>
    <name evidence="1" type="ORF">DDW13_03300</name>
</gene>
<reference evidence="1 2" key="1">
    <citation type="journal article" date="2015" name="Appl. Environ. Microbiol.">
        <title>Nanoarchaeota, Their Sulfolobales Host, and Nanoarchaeota Virus Distribution across Yellowstone National Park Hot Springs.</title>
        <authorList>
            <person name="Munson-McGee J.H."/>
            <person name="Field E.K."/>
            <person name="Bateson M."/>
            <person name="Rooney C."/>
            <person name="Stepanauskas R."/>
            <person name="Young M.J."/>
        </authorList>
    </citation>
    <scope>NUCLEOTIDE SEQUENCE [LARGE SCALE GENOMIC DNA]</scope>
    <source>
        <strain evidence="1">SCGC AC-742_N10</strain>
    </source>
</reference>
<dbReference type="AlphaFoldDB" id="A0A2T9X8F2"/>
<evidence type="ECO:0000313" key="2">
    <source>
        <dbReference type="Proteomes" id="UP000245638"/>
    </source>
</evidence>
<accession>A0A2T9X8F2</accession>
<evidence type="ECO:0000313" key="1">
    <source>
        <dbReference type="EMBL" id="PVU76366.1"/>
    </source>
</evidence>
<proteinExistence type="predicted"/>
<protein>
    <submittedName>
        <fullName evidence="1">Uncharacterized protein</fullName>
    </submittedName>
</protein>